<dbReference type="InterPro" id="IPR001757">
    <property type="entry name" value="P_typ_ATPase"/>
</dbReference>
<dbReference type="GO" id="GO:0030007">
    <property type="term" value="P:intracellular potassium ion homeostasis"/>
    <property type="evidence" value="ECO:0007669"/>
    <property type="project" value="TreeGrafter"/>
</dbReference>
<evidence type="ECO:0000256" key="5">
    <source>
        <dbReference type="ARBA" id="ARBA00022723"/>
    </source>
</evidence>
<evidence type="ECO:0000256" key="9">
    <source>
        <dbReference type="ARBA" id="ARBA00022989"/>
    </source>
</evidence>
<evidence type="ECO:0000256" key="3">
    <source>
        <dbReference type="ARBA" id="ARBA00022475"/>
    </source>
</evidence>
<dbReference type="SUPFAM" id="SSF81665">
    <property type="entry name" value="Calcium ATPase, transmembrane domain M"/>
    <property type="match status" value="1"/>
</dbReference>
<keyword evidence="9" id="KW-1133">Transmembrane helix</keyword>
<dbReference type="PRINTS" id="PR00119">
    <property type="entry name" value="CATATPASE"/>
</dbReference>
<dbReference type="RefSeq" id="WP_176239901.1">
    <property type="nucleotide sequence ID" value="NZ_AP024412.1"/>
</dbReference>
<keyword evidence="8" id="KW-1278">Translocase</keyword>
<dbReference type="SUPFAM" id="SSF81660">
    <property type="entry name" value="Metal cation-transporting ATPase, ATP-binding domain N"/>
    <property type="match status" value="1"/>
</dbReference>
<protein>
    <submittedName>
        <fullName evidence="12">ATPase</fullName>
    </submittedName>
</protein>
<dbReference type="Gene3D" id="1.20.1110.10">
    <property type="entry name" value="Calcium-transporting ATPase, transmembrane domain"/>
    <property type="match status" value="1"/>
</dbReference>
<dbReference type="EMBL" id="AP024412">
    <property type="protein sequence ID" value="BCR36486.1"/>
    <property type="molecule type" value="Genomic_DNA"/>
</dbReference>
<sequence>MEKNNYQKNIEELIVSLDSNLENGLTDEQVLSRHESYGFNQLDEMEKRSWFLRFFDQINDFMIYVLIAASILSFITDEISEGFLILAIVLINALLGLFQEAKAEKALESIKAMSSPQAKVLRNGTQILIDVKNITVGDIVILDAGDYVPADVRIIESINLKTDESPLTGEALPVEKTVDAIKADDVALGDRTNLGFMGTVVTYGRGKAIVTDIAMKTQLGKIATMLSETKDEDTPLQQSMAKLGKTLAILALGITFIIFAITIGEAYIIDGTASFDVWKEALLTSVALAVAAIPEGLPAIITIVLALGMQNLVKKEAIIRTLPAVETLGSTSIICSDKTGTLTQNLMTVTKVYTHDSYIDINDQTKTTEALDKLTLMGSLCNDTKVSIQDGTYVKIGDPTEIAFIDLAIILKKDPTKILKENVRLYELPFDSTRKMMTTVHDFKDGRYAVIKGAPDIIFGRTIKVEGQDNLNIKTYEKSNQEMSDQALRVLAVAYKKLDKSVNLKSLKSEDLETDLTLLGLIGMIDPARPEAKDAIELCNQAGIKTIMITGDHINTAVAIAKDLKILSSTEIAITGKDLDHMDDDEFYEKLELIRVYARVSPENKVRIVDAWRKAGKVVAMTGDGVNDAPSIKKADIGIAMGITGTEVAKGAADMVLTDDNFATIVNAVSEGRTIFANIKKAIHYLLSCNIGEIITIFLGTTLGILVFSGRVTTLTAVQILWVNLVTDSLMAIALGLEPKEDNIMQQMPRDTKKSIFADGLGKKIALQGLLLGLISFSAYTIGWFLESSALRADKMITAETMTFIVLALSQLAHAFNVRSQTSSLFKLKRNKYMYYALFASLALQLIVVFLPFTRRIFGITTLSLSMWVIIIGLVLLPVLIVETSKIIKRKQS</sequence>
<dbReference type="AlphaFoldDB" id="A0A7U9TLS0"/>
<dbReference type="SUPFAM" id="SSF81653">
    <property type="entry name" value="Calcium ATPase, transduction domain A"/>
    <property type="match status" value="1"/>
</dbReference>
<dbReference type="InterPro" id="IPR059000">
    <property type="entry name" value="ATPase_P-type_domA"/>
</dbReference>
<name>A0A7U9TLS0_9MOLU</name>
<keyword evidence="13" id="KW-1185">Reference proteome</keyword>
<keyword evidence="10" id="KW-0472">Membrane</keyword>
<dbReference type="Pfam" id="PF13246">
    <property type="entry name" value="Cation_ATPase"/>
    <property type="match status" value="1"/>
</dbReference>
<dbReference type="InterPro" id="IPR008250">
    <property type="entry name" value="ATPase_P-typ_transduc_dom_A_sf"/>
</dbReference>
<evidence type="ECO:0000256" key="6">
    <source>
        <dbReference type="ARBA" id="ARBA00022741"/>
    </source>
</evidence>
<reference evidence="12" key="1">
    <citation type="submission" date="2021-01" db="EMBL/GenBank/DDBJ databases">
        <title>Draft genome sequence of Acholeplasmataceae bacterium strain Mahy22.</title>
        <authorList>
            <person name="Watanabe M."/>
            <person name="Kojima H."/>
            <person name="Fukui M."/>
        </authorList>
    </citation>
    <scope>NUCLEOTIDE SEQUENCE</scope>
    <source>
        <strain evidence="12">Mahy22</strain>
    </source>
</reference>
<accession>A0A7U9TLS0</accession>
<keyword evidence="4" id="KW-0812">Transmembrane</keyword>
<dbReference type="InterPro" id="IPR044492">
    <property type="entry name" value="P_typ_ATPase_HD_dom"/>
</dbReference>
<dbReference type="Gene3D" id="3.40.50.1000">
    <property type="entry name" value="HAD superfamily/HAD-like"/>
    <property type="match status" value="1"/>
</dbReference>
<dbReference type="GO" id="GO:1990573">
    <property type="term" value="P:potassium ion import across plasma membrane"/>
    <property type="evidence" value="ECO:0007669"/>
    <property type="project" value="TreeGrafter"/>
</dbReference>
<evidence type="ECO:0000256" key="4">
    <source>
        <dbReference type="ARBA" id="ARBA00022692"/>
    </source>
</evidence>
<dbReference type="InterPro" id="IPR036412">
    <property type="entry name" value="HAD-like_sf"/>
</dbReference>
<dbReference type="GO" id="GO:0005391">
    <property type="term" value="F:P-type sodium:potassium-exchanging transporter activity"/>
    <property type="evidence" value="ECO:0007669"/>
    <property type="project" value="TreeGrafter"/>
</dbReference>
<dbReference type="InterPro" id="IPR018303">
    <property type="entry name" value="ATPase_P-typ_P_site"/>
</dbReference>
<evidence type="ECO:0000313" key="13">
    <source>
        <dbReference type="Proteomes" id="UP000620133"/>
    </source>
</evidence>
<gene>
    <name evidence="12" type="ORF">MPAN_013790</name>
</gene>
<organism evidence="12 13">
    <name type="scientific">Mariniplasma anaerobium</name>
    <dbReference type="NCBI Taxonomy" id="2735436"/>
    <lineage>
        <taxon>Bacteria</taxon>
        <taxon>Bacillati</taxon>
        <taxon>Mycoplasmatota</taxon>
        <taxon>Mollicutes</taxon>
        <taxon>Acholeplasmatales</taxon>
        <taxon>Acholeplasmataceae</taxon>
        <taxon>Mariniplasma</taxon>
    </lineage>
</organism>
<dbReference type="GO" id="GO:0046872">
    <property type="term" value="F:metal ion binding"/>
    <property type="evidence" value="ECO:0007669"/>
    <property type="project" value="UniProtKB-KW"/>
</dbReference>
<dbReference type="SUPFAM" id="SSF56784">
    <property type="entry name" value="HAD-like"/>
    <property type="match status" value="1"/>
</dbReference>
<dbReference type="Pfam" id="PF00689">
    <property type="entry name" value="Cation_ATPase_C"/>
    <property type="match status" value="1"/>
</dbReference>
<dbReference type="InterPro" id="IPR050510">
    <property type="entry name" value="Cation_transp_ATPase_P-type"/>
</dbReference>
<evidence type="ECO:0000256" key="2">
    <source>
        <dbReference type="ARBA" id="ARBA00005675"/>
    </source>
</evidence>
<dbReference type="Gene3D" id="2.70.150.10">
    <property type="entry name" value="Calcium-transporting ATPase, cytoplasmic transduction domain A"/>
    <property type="match status" value="1"/>
</dbReference>
<dbReference type="InterPro" id="IPR023298">
    <property type="entry name" value="ATPase_P-typ_TM_dom_sf"/>
</dbReference>
<keyword evidence="3" id="KW-1003">Cell membrane</keyword>
<feature type="domain" description="Cation-transporting P-type ATPase N-terminal" evidence="11">
    <location>
        <begin position="4"/>
        <end position="78"/>
    </location>
</feature>
<dbReference type="NCBIfam" id="TIGR01494">
    <property type="entry name" value="ATPase_P-type"/>
    <property type="match status" value="4"/>
</dbReference>
<dbReference type="PROSITE" id="PS00154">
    <property type="entry name" value="ATPASE_E1_E2"/>
    <property type="match status" value="1"/>
</dbReference>
<evidence type="ECO:0000313" key="12">
    <source>
        <dbReference type="EMBL" id="BCR36486.1"/>
    </source>
</evidence>
<dbReference type="Pfam" id="PF00690">
    <property type="entry name" value="Cation_ATPase_N"/>
    <property type="match status" value="1"/>
</dbReference>
<dbReference type="InterPro" id="IPR006068">
    <property type="entry name" value="ATPase_P-typ_cation-transptr_C"/>
</dbReference>
<evidence type="ECO:0000256" key="8">
    <source>
        <dbReference type="ARBA" id="ARBA00022967"/>
    </source>
</evidence>
<dbReference type="GO" id="GO:1902600">
    <property type="term" value="P:proton transmembrane transport"/>
    <property type="evidence" value="ECO:0007669"/>
    <property type="project" value="TreeGrafter"/>
</dbReference>
<evidence type="ECO:0000259" key="11">
    <source>
        <dbReference type="SMART" id="SM00831"/>
    </source>
</evidence>
<dbReference type="GO" id="GO:0006883">
    <property type="term" value="P:intracellular sodium ion homeostasis"/>
    <property type="evidence" value="ECO:0007669"/>
    <property type="project" value="TreeGrafter"/>
</dbReference>
<dbReference type="Gene3D" id="3.40.1110.10">
    <property type="entry name" value="Calcium-transporting ATPase, cytoplasmic domain N"/>
    <property type="match status" value="1"/>
</dbReference>
<dbReference type="SFLD" id="SFLDS00003">
    <property type="entry name" value="Haloacid_Dehalogenase"/>
    <property type="match status" value="1"/>
</dbReference>
<dbReference type="PANTHER" id="PTHR43294:SF21">
    <property type="entry name" value="CATION TRANSPORTING ATPASE"/>
    <property type="match status" value="1"/>
</dbReference>
<dbReference type="InterPro" id="IPR023299">
    <property type="entry name" value="ATPase_P-typ_cyto_dom_N"/>
</dbReference>
<dbReference type="PRINTS" id="PR00120">
    <property type="entry name" value="HATPASE"/>
</dbReference>
<keyword evidence="6" id="KW-0547">Nucleotide-binding</keyword>
<dbReference type="Pfam" id="PF00122">
    <property type="entry name" value="E1-E2_ATPase"/>
    <property type="match status" value="1"/>
</dbReference>
<dbReference type="FunFam" id="2.70.150.10:FF:000016">
    <property type="entry name" value="Calcium-transporting P-type ATPase putative"/>
    <property type="match status" value="1"/>
</dbReference>
<dbReference type="FunFam" id="3.40.50.1000:FF:000028">
    <property type="entry name" value="Calcium-transporting P-type ATPase, putative"/>
    <property type="match status" value="1"/>
</dbReference>
<dbReference type="SMART" id="SM00831">
    <property type="entry name" value="Cation_ATPase_N"/>
    <property type="match status" value="1"/>
</dbReference>
<dbReference type="KEGG" id="manr:MPAN_013790"/>
<dbReference type="SFLD" id="SFLDG00002">
    <property type="entry name" value="C1.7:_P-type_atpase_like"/>
    <property type="match status" value="1"/>
</dbReference>
<dbReference type="SFLD" id="SFLDF00027">
    <property type="entry name" value="p-type_atpase"/>
    <property type="match status" value="1"/>
</dbReference>
<dbReference type="GO" id="GO:0036376">
    <property type="term" value="P:sodium ion export across plasma membrane"/>
    <property type="evidence" value="ECO:0007669"/>
    <property type="project" value="TreeGrafter"/>
</dbReference>
<keyword evidence="7" id="KW-0067">ATP-binding</keyword>
<evidence type="ECO:0000256" key="1">
    <source>
        <dbReference type="ARBA" id="ARBA00004651"/>
    </source>
</evidence>
<comment type="similarity">
    <text evidence="2">Belongs to the cation transport ATPase (P-type) (TC 3.A.3) family. Type IIA subfamily.</text>
</comment>
<comment type="subcellular location">
    <subcellularLocation>
        <location evidence="1">Cell membrane</location>
        <topology evidence="1">Multi-pass membrane protein</topology>
    </subcellularLocation>
</comment>
<dbReference type="InterPro" id="IPR023214">
    <property type="entry name" value="HAD_sf"/>
</dbReference>
<dbReference type="GO" id="GO:0005524">
    <property type="term" value="F:ATP binding"/>
    <property type="evidence" value="ECO:0007669"/>
    <property type="project" value="UniProtKB-KW"/>
</dbReference>
<evidence type="ECO:0000256" key="7">
    <source>
        <dbReference type="ARBA" id="ARBA00022840"/>
    </source>
</evidence>
<dbReference type="GO" id="GO:0016887">
    <property type="term" value="F:ATP hydrolysis activity"/>
    <property type="evidence" value="ECO:0007669"/>
    <property type="project" value="InterPro"/>
</dbReference>
<keyword evidence="5" id="KW-0479">Metal-binding</keyword>
<dbReference type="InterPro" id="IPR004014">
    <property type="entry name" value="ATPase_P-typ_cation-transptr_N"/>
</dbReference>
<dbReference type="GO" id="GO:0005886">
    <property type="term" value="C:plasma membrane"/>
    <property type="evidence" value="ECO:0007669"/>
    <property type="project" value="UniProtKB-SubCell"/>
</dbReference>
<evidence type="ECO:0000256" key="10">
    <source>
        <dbReference type="ARBA" id="ARBA00023136"/>
    </source>
</evidence>
<dbReference type="Proteomes" id="UP000620133">
    <property type="component" value="Chromosome"/>
</dbReference>
<dbReference type="PANTHER" id="PTHR43294">
    <property type="entry name" value="SODIUM/POTASSIUM-TRANSPORTING ATPASE SUBUNIT ALPHA"/>
    <property type="match status" value="1"/>
</dbReference>
<proteinExistence type="inferred from homology"/>